<comment type="similarity">
    <text evidence="1">Belongs to the transglycosylase Slt family.</text>
</comment>
<name>A0ABX7FYR9_9GAMM</name>
<feature type="domain" description="Lytic transglycosylase superhelical linker" evidence="5">
    <location>
        <begin position="403"/>
        <end position="467"/>
    </location>
</feature>
<feature type="chain" id="PRO_5046286693" evidence="3">
    <location>
        <begin position="23"/>
        <end position="639"/>
    </location>
</feature>
<evidence type="ECO:0000313" key="7">
    <source>
        <dbReference type="Proteomes" id="UP000596252"/>
    </source>
</evidence>
<dbReference type="EMBL" id="CP069213">
    <property type="protein sequence ID" value="QRH00185.1"/>
    <property type="molecule type" value="Genomic_DNA"/>
</dbReference>
<dbReference type="Gene3D" id="1.10.1240.20">
    <property type="entry name" value="Lytic transglycosylase, superhelical linker domain"/>
    <property type="match status" value="1"/>
</dbReference>
<dbReference type="RefSeq" id="WP_203323924.1">
    <property type="nucleotide sequence ID" value="NZ_CP069213.1"/>
</dbReference>
<dbReference type="Gene3D" id="1.10.530.10">
    <property type="match status" value="1"/>
</dbReference>
<evidence type="ECO:0000313" key="6">
    <source>
        <dbReference type="EMBL" id="QRH00185.1"/>
    </source>
</evidence>
<evidence type="ECO:0000259" key="4">
    <source>
        <dbReference type="Pfam" id="PF01464"/>
    </source>
</evidence>
<dbReference type="Pfam" id="PF01464">
    <property type="entry name" value="SLT"/>
    <property type="match status" value="1"/>
</dbReference>
<dbReference type="Proteomes" id="UP000596252">
    <property type="component" value="Chromosome"/>
</dbReference>
<keyword evidence="7" id="KW-1185">Reference proteome</keyword>
<evidence type="ECO:0000256" key="3">
    <source>
        <dbReference type="SAM" id="SignalP"/>
    </source>
</evidence>
<dbReference type="Pfam" id="PF14718">
    <property type="entry name" value="SLT_L"/>
    <property type="match status" value="1"/>
</dbReference>
<accession>A0ABX7FYR9</accession>
<evidence type="ECO:0000256" key="1">
    <source>
        <dbReference type="ARBA" id="ARBA00007734"/>
    </source>
</evidence>
<gene>
    <name evidence="6" type="ORF">JQC75_09695</name>
</gene>
<evidence type="ECO:0000259" key="5">
    <source>
        <dbReference type="Pfam" id="PF14718"/>
    </source>
</evidence>
<proteinExistence type="inferred from homology"/>
<reference evidence="6 7" key="1">
    <citation type="journal article" date="2012" name="Antonie Van Leeuwenhoek">
        <title>Shewanella litorisediminis sp. nov., a gammaproteobacterium isolated from a tidal flat sediment.</title>
        <authorList>
            <person name="Lee M.H."/>
            <person name="Yoon J.H."/>
        </authorList>
    </citation>
    <scope>NUCLEOTIDE SEQUENCE [LARGE SCALE GENOMIC DNA]</scope>
    <source>
        <strain evidence="6 7">SMK1-12</strain>
    </source>
</reference>
<protein>
    <submittedName>
        <fullName evidence="6">Transglycosylase SLT domain-containing protein</fullName>
    </submittedName>
</protein>
<dbReference type="CDD" id="cd13401">
    <property type="entry name" value="Slt70-like"/>
    <property type="match status" value="1"/>
</dbReference>
<feature type="signal peptide" evidence="3">
    <location>
        <begin position="1"/>
        <end position="22"/>
    </location>
</feature>
<dbReference type="PANTHER" id="PTHR37423">
    <property type="entry name" value="SOLUBLE LYTIC MUREIN TRANSGLYCOSYLASE-RELATED"/>
    <property type="match status" value="1"/>
</dbReference>
<dbReference type="PROSITE" id="PS00922">
    <property type="entry name" value="TRANSGLYCOSYLASE"/>
    <property type="match status" value="1"/>
</dbReference>
<dbReference type="SUPFAM" id="SSF48435">
    <property type="entry name" value="Bacterial muramidases"/>
    <property type="match status" value="1"/>
</dbReference>
<evidence type="ECO:0000256" key="2">
    <source>
        <dbReference type="ARBA" id="ARBA00022729"/>
    </source>
</evidence>
<dbReference type="InterPro" id="IPR012289">
    <property type="entry name" value="Lytic_TGlycosylase_superhlx_L"/>
</dbReference>
<keyword evidence="2 3" id="KW-0732">Signal</keyword>
<dbReference type="PANTHER" id="PTHR37423:SF5">
    <property type="entry name" value="SOLUBLE LYTIC MUREIN TRANSGLYCOSYLASE"/>
    <property type="match status" value="1"/>
</dbReference>
<dbReference type="InterPro" id="IPR037061">
    <property type="entry name" value="Lytic_TGlycoase_superhlx_L_sf"/>
</dbReference>
<organism evidence="6 7">
    <name type="scientific">Shewanella litorisediminis</name>
    <dbReference type="NCBI Taxonomy" id="1173586"/>
    <lineage>
        <taxon>Bacteria</taxon>
        <taxon>Pseudomonadati</taxon>
        <taxon>Pseudomonadota</taxon>
        <taxon>Gammaproteobacteria</taxon>
        <taxon>Alteromonadales</taxon>
        <taxon>Shewanellaceae</taxon>
        <taxon>Shewanella</taxon>
    </lineage>
</organism>
<dbReference type="InterPro" id="IPR008258">
    <property type="entry name" value="Transglycosylase_SLT_dom_1"/>
</dbReference>
<dbReference type="InterPro" id="IPR008939">
    <property type="entry name" value="Lytic_TGlycosylase_superhlx_U"/>
</dbReference>
<dbReference type="InterPro" id="IPR000189">
    <property type="entry name" value="Transglyc_AS"/>
</dbReference>
<dbReference type="Gene3D" id="1.25.20.10">
    <property type="entry name" value="Bacterial muramidases"/>
    <property type="match status" value="1"/>
</dbReference>
<dbReference type="SUPFAM" id="SSF53955">
    <property type="entry name" value="Lysozyme-like"/>
    <property type="match status" value="1"/>
</dbReference>
<dbReference type="InterPro" id="IPR023346">
    <property type="entry name" value="Lysozyme-like_dom_sf"/>
</dbReference>
<sequence length="639" mass="72122">MLKQFYGICLTSLMFISPLVSADIKDDRQQFLKAEKALREGNAAQYAKLRKGLDDYPLALYLDFDAQIDTLVMLPGNKAKTAILAFQNTPLYGNARYRYLLAAARGARWKDFLTISPDTPKDTVLQCHYYHALLAEGDKSRAFEGARRLWLNGSSMPDACDPLFTKWAKAGHRSQELIWSRMFLAFEAREASLLSYLAQKVTNYPKEAQKLLALYKDPRNLRHMDRYKAKAPVMAEMVELGLKALARKDLKEAVALLGKYEKSGRFTKVQAQSLHSFMVRRVLLRQEESLRSYADRHLPVLASDDLTELRLRWAIRDADDKAIRQFLPLLSTDTAAKDRWQYWRLKYENDPSVIDSLSAQLAADRSFYGFHTAQSQSKSPSLNEVKTAVDAAPSPHVDKTDGADPALARVTELLALERPRQARVEWLGLLGREDAAGKAKYGHWAVENGLYALAVDASIQGKFWDDLGMRFPPAEEQSFAKASKRHKLNAEELRAIARRESAFNPVAQSGVGARGLMQLMPATAKQTAKKQGIKYSGEASLYEPALNIQLGSAYYASLLERYNNNRVLATAAYNAGPSRVNAWLARSEGKLDVMAFIESIPFTETREYVQAVFSYRLIYEHRKGAPQPLFSEAELKFKY</sequence>
<feature type="domain" description="Transglycosylase SLT" evidence="4">
    <location>
        <begin position="479"/>
        <end position="589"/>
    </location>
</feature>